<dbReference type="Proteomes" id="UP000631114">
    <property type="component" value="Unassembled WGS sequence"/>
</dbReference>
<evidence type="ECO:0000313" key="9">
    <source>
        <dbReference type="Proteomes" id="UP000631114"/>
    </source>
</evidence>
<feature type="transmembrane region" description="Helical" evidence="7">
    <location>
        <begin position="694"/>
        <end position="711"/>
    </location>
</feature>
<keyword evidence="5 7" id="KW-1133">Transmembrane helix</keyword>
<keyword evidence="6 7" id="KW-0472">Membrane</keyword>
<accession>A0A835IGJ1</accession>
<evidence type="ECO:0000256" key="3">
    <source>
        <dbReference type="ARBA" id="ARBA00022475"/>
    </source>
</evidence>
<keyword evidence="3" id="KW-1003">Cell membrane</keyword>
<feature type="transmembrane region" description="Helical" evidence="7">
    <location>
        <begin position="670"/>
        <end position="687"/>
    </location>
</feature>
<evidence type="ECO:0000256" key="7">
    <source>
        <dbReference type="SAM" id="Phobius"/>
    </source>
</evidence>
<keyword evidence="9" id="KW-1185">Reference proteome</keyword>
<comment type="similarity">
    <text evidence="2">Belongs to the TMEM8 family.</text>
</comment>
<dbReference type="PANTHER" id="PTHR14319">
    <property type="entry name" value="FIVE-SPAN TRANSMEMBRANE PROTEIN M83"/>
    <property type="match status" value="1"/>
</dbReference>
<evidence type="ECO:0000313" key="8">
    <source>
        <dbReference type="EMBL" id="KAF9615313.1"/>
    </source>
</evidence>
<dbReference type="Pfam" id="PF12036">
    <property type="entry name" value="DUF3522"/>
    <property type="match status" value="1"/>
</dbReference>
<dbReference type="InterPro" id="IPR021910">
    <property type="entry name" value="NGX6/PGAP6/MYMK"/>
</dbReference>
<dbReference type="EMBL" id="JADFTS010000003">
    <property type="protein sequence ID" value="KAF9615313.1"/>
    <property type="molecule type" value="Genomic_DNA"/>
</dbReference>
<evidence type="ECO:0000256" key="6">
    <source>
        <dbReference type="ARBA" id="ARBA00023136"/>
    </source>
</evidence>
<reference evidence="8 9" key="1">
    <citation type="submission" date="2020-10" db="EMBL/GenBank/DDBJ databases">
        <title>The Coptis chinensis genome and diversification of protoberbering-type alkaloids.</title>
        <authorList>
            <person name="Wang B."/>
            <person name="Shu S."/>
            <person name="Song C."/>
            <person name="Liu Y."/>
        </authorList>
    </citation>
    <scope>NUCLEOTIDE SEQUENCE [LARGE SCALE GENOMIC DNA]</scope>
    <source>
        <strain evidence="8">HL-2020</strain>
        <tissue evidence="8">Leaf</tissue>
    </source>
</reference>
<evidence type="ECO:0008006" key="10">
    <source>
        <dbReference type="Google" id="ProtNLM"/>
    </source>
</evidence>
<gene>
    <name evidence="8" type="ORF">IFM89_022729</name>
</gene>
<organism evidence="8 9">
    <name type="scientific">Coptis chinensis</name>
    <dbReference type="NCBI Taxonomy" id="261450"/>
    <lineage>
        <taxon>Eukaryota</taxon>
        <taxon>Viridiplantae</taxon>
        <taxon>Streptophyta</taxon>
        <taxon>Embryophyta</taxon>
        <taxon>Tracheophyta</taxon>
        <taxon>Spermatophyta</taxon>
        <taxon>Magnoliopsida</taxon>
        <taxon>Ranunculales</taxon>
        <taxon>Ranunculaceae</taxon>
        <taxon>Coptidoideae</taxon>
        <taxon>Coptis</taxon>
    </lineage>
</organism>
<name>A0A835IGJ1_9MAGN</name>
<evidence type="ECO:0000256" key="2">
    <source>
        <dbReference type="ARBA" id="ARBA00005542"/>
    </source>
</evidence>
<dbReference type="OrthoDB" id="69646at2759"/>
<proteinExistence type="inferred from homology"/>
<protein>
    <recommendedName>
        <fullName evidence="10">EGF-like domain-containing protein</fullName>
    </recommendedName>
</protein>
<dbReference type="AlphaFoldDB" id="A0A835IGJ1"/>
<comment type="caution">
    <text evidence="8">The sequence shown here is derived from an EMBL/GenBank/DDBJ whole genome shotgun (WGS) entry which is preliminary data.</text>
</comment>
<feature type="transmembrane region" description="Helical" evidence="7">
    <location>
        <begin position="717"/>
        <end position="734"/>
    </location>
</feature>
<evidence type="ECO:0000256" key="5">
    <source>
        <dbReference type="ARBA" id="ARBA00022989"/>
    </source>
</evidence>
<dbReference type="GO" id="GO:0005886">
    <property type="term" value="C:plasma membrane"/>
    <property type="evidence" value="ECO:0007669"/>
    <property type="project" value="UniProtKB-SubCell"/>
</dbReference>
<sequence>MANFQTWSYILKHIIIIILCFLIILPISFSASNELNMHDPITLSSFHYVETTLKPYEWRYIRVDLPESFSSISINLKSDVDIDKGSVRKIPKSKMPVICLRNGGLPIPDVLDISLTVLSSSSNESIGGSEVLQLVEQCHPLQKTIMLMMTNEQISSGVWYIGLFNGIGSARTQSRMINRGSDFSFSANVTVEGCSTSAFWGQYCNQSVIPLSCAQSDVYTNITNHFDAGLFNQKAQTVTTCRNSFQTSCIGYIASGGYSLDVIGIVEQLMIRVVNVSLNESFPANNTGIGILYARHGAMPSSSLHDYGVDISMTPLFIPSPKAGRWYISILPVKQTKGPVAMEDKDITVHLCYSLDWQVMECPVGKAGPNCTSEAYMLQAVIRSGETYYLPVDEASVTPPKFLLDPLLSNSSLEKNYAWTYFLLDVLPGAAGGNIHFQLNSDQILNYEIYSRFGGLPSLDSWDYYYANKTSSSDGSVFFKSYDSSEKAVSFYLLYAKEGTWSFGLRHPVRADSIHERQTFMSIARERCPKGCSSPHGKCQNVLDTSGLTFYSYCSCDRDHGGFDCSIELVTHKGHIWQSIALIASNGAAILPAFWTLRQKAVTPKVGIGWCCSFYIPSIVARLVNFLSALQAFSEWVLFTSSGISSGLYHACDVGTWCALSFHVLQFMDFWLSFMAVVSTFVYLARIDEVSKRVIHTSVAILTALLAITGATRSSNIVLVIAIGALGLVIGWLIESSTMIRSLSFPTRISLNILER</sequence>
<keyword evidence="4 7" id="KW-0812">Transmembrane</keyword>
<dbReference type="PANTHER" id="PTHR14319:SF3">
    <property type="entry name" value="TRANSMEMBRANE PROTEIN-LIKE PROTEIN"/>
    <property type="match status" value="1"/>
</dbReference>
<evidence type="ECO:0000256" key="1">
    <source>
        <dbReference type="ARBA" id="ARBA00004651"/>
    </source>
</evidence>
<evidence type="ECO:0000256" key="4">
    <source>
        <dbReference type="ARBA" id="ARBA00022692"/>
    </source>
</evidence>
<comment type="subcellular location">
    <subcellularLocation>
        <location evidence="1">Cell membrane</location>
        <topology evidence="1">Multi-pass membrane protein</topology>
    </subcellularLocation>
</comment>